<dbReference type="InterPro" id="IPR036388">
    <property type="entry name" value="WH-like_DNA-bd_sf"/>
</dbReference>
<keyword evidence="6" id="KW-1185">Reference proteome</keyword>
<evidence type="ECO:0000256" key="3">
    <source>
        <dbReference type="ARBA" id="ARBA00023163"/>
    </source>
</evidence>
<keyword evidence="1" id="KW-0805">Transcription regulation</keyword>
<dbReference type="SUPFAM" id="SSF46785">
    <property type="entry name" value="Winged helix' DNA-binding domain"/>
    <property type="match status" value="1"/>
</dbReference>
<name>A0A8K1ZYY7_9CYAN</name>
<comment type="caution">
    <text evidence="5">The sequence shown here is derived from an EMBL/GenBank/DDBJ whole genome shotgun (WGS) entry which is preliminary data.</text>
</comment>
<evidence type="ECO:0000313" key="6">
    <source>
        <dbReference type="Proteomes" id="UP000607397"/>
    </source>
</evidence>
<evidence type="ECO:0000313" key="5">
    <source>
        <dbReference type="EMBL" id="NCJ07739.1"/>
    </source>
</evidence>
<keyword evidence="2" id="KW-0238">DNA-binding</keyword>
<evidence type="ECO:0000256" key="2">
    <source>
        <dbReference type="ARBA" id="ARBA00023125"/>
    </source>
</evidence>
<dbReference type="PRINTS" id="PR00035">
    <property type="entry name" value="HTHGNTR"/>
</dbReference>
<dbReference type="Gene3D" id="1.10.10.10">
    <property type="entry name" value="Winged helix-like DNA-binding domain superfamily/Winged helix DNA-binding domain"/>
    <property type="match status" value="1"/>
</dbReference>
<dbReference type="EMBL" id="WVIC01000032">
    <property type="protein sequence ID" value="NCJ07739.1"/>
    <property type="molecule type" value="Genomic_DNA"/>
</dbReference>
<dbReference type="RefSeq" id="WP_161826219.1">
    <property type="nucleotide sequence ID" value="NZ_WVIC01000032.1"/>
</dbReference>
<dbReference type="PANTHER" id="PTHR38445:SF9">
    <property type="entry name" value="HTH-TYPE TRANSCRIPTIONAL REPRESSOR YTRA"/>
    <property type="match status" value="1"/>
</dbReference>
<keyword evidence="3" id="KW-0804">Transcription</keyword>
<evidence type="ECO:0000259" key="4">
    <source>
        <dbReference type="PROSITE" id="PS50949"/>
    </source>
</evidence>
<protein>
    <submittedName>
        <fullName evidence="5">GntR family transcriptional regulator</fullName>
    </submittedName>
</protein>
<reference evidence="5" key="1">
    <citation type="submission" date="2019-12" db="EMBL/GenBank/DDBJ databases">
        <title>High-Quality draft genome sequences of three cyanobacteria isolated from the limestone walls of the Old Cathedral of Coimbra.</title>
        <authorList>
            <person name="Tiago I."/>
            <person name="Soares F."/>
            <person name="Portugal A."/>
        </authorList>
    </citation>
    <scope>NUCLEOTIDE SEQUENCE [LARGE SCALE GENOMIC DNA]</scope>
    <source>
        <strain evidence="5">C</strain>
    </source>
</reference>
<feature type="domain" description="HTH gntR-type" evidence="4">
    <location>
        <begin position="12"/>
        <end position="80"/>
    </location>
</feature>
<accession>A0A8K1ZYY7</accession>
<gene>
    <name evidence="5" type="ORF">GS597_14720</name>
</gene>
<dbReference type="PANTHER" id="PTHR38445">
    <property type="entry name" value="HTH-TYPE TRANSCRIPTIONAL REPRESSOR YTRA"/>
    <property type="match status" value="1"/>
</dbReference>
<dbReference type="GO" id="GO:0003677">
    <property type="term" value="F:DNA binding"/>
    <property type="evidence" value="ECO:0007669"/>
    <property type="project" value="UniProtKB-KW"/>
</dbReference>
<dbReference type="Pfam" id="PF00392">
    <property type="entry name" value="GntR"/>
    <property type="match status" value="1"/>
</dbReference>
<dbReference type="InterPro" id="IPR036390">
    <property type="entry name" value="WH_DNA-bd_sf"/>
</dbReference>
<dbReference type="PROSITE" id="PS50949">
    <property type="entry name" value="HTH_GNTR"/>
    <property type="match status" value="1"/>
</dbReference>
<dbReference type="GO" id="GO:0003700">
    <property type="term" value="F:DNA-binding transcription factor activity"/>
    <property type="evidence" value="ECO:0007669"/>
    <property type="project" value="InterPro"/>
</dbReference>
<sequence>MVQFNIQPDSEIPASTQLLGQICFAIASGQLTPGHRLPSTRQLAMQTGLHRNTISKVYERLEALGLVEAQVGSGIYVRALEQEPLHPPEPSPLSLAEQVEVHLEELLHQGYSLAEVRDALLLATTKRLHASSQVWVTVPQHDLGAGEIMVQELQKALSAPIELVFLEELESVLTTRQAATIVTVRFFASQAEAILKTYKPEQANPTAFRIVPIDIYSYSKELELVKTLPEGSRLGLVSLSSETLGLAEVIIYSLRGDSIYLLTAQCHDKARLRAMIRQARTIICDQVSYQTVKAAIAADAEQLIRPPQVIGCESYIDPHSIELLKRELGLEP</sequence>
<dbReference type="CDD" id="cd07377">
    <property type="entry name" value="WHTH_GntR"/>
    <property type="match status" value="1"/>
</dbReference>
<dbReference type="SMART" id="SM00345">
    <property type="entry name" value="HTH_GNTR"/>
    <property type="match status" value="1"/>
</dbReference>
<evidence type="ECO:0000256" key="1">
    <source>
        <dbReference type="ARBA" id="ARBA00023015"/>
    </source>
</evidence>
<dbReference type="AlphaFoldDB" id="A0A8K1ZYY7"/>
<dbReference type="Proteomes" id="UP000607397">
    <property type="component" value="Unassembled WGS sequence"/>
</dbReference>
<proteinExistence type="predicted"/>
<dbReference type="InterPro" id="IPR000524">
    <property type="entry name" value="Tscrpt_reg_HTH_GntR"/>
</dbReference>
<organism evidence="5 6">
    <name type="scientific">Petrachloros mirabilis ULC683</name>
    <dbReference type="NCBI Taxonomy" id="2781853"/>
    <lineage>
        <taxon>Bacteria</taxon>
        <taxon>Bacillati</taxon>
        <taxon>Cyanobacteriota</taxon>
        <taxon>Cyanophyceae</taxon>
        <taxon>Synechococcales</taxon>
        <taxon>Petrachlorosaceae</taxon>
        <taxon>Petrachloros</taxon>
        <taxon>Petrachloros mirabilis</taxon>
    </lineage>
</organism>